<feature type="domain" description="Retrovirus-related Pol polyprotein from transposon TNT 1-94-like beta-barrel" evidence="1">
    <location>
        <begin position="319"/>
        <end position="400"/>
    </location>
</feature>
<sequence>MVAVAAKTQDGVSDELNYEMWAPTAKTTLVEKGLWDVVENGVPPDPTKIPELAATIKVEDLAHWRNRVMRDIKALKIIQASLTDSAFRKTISASSSAKELWDTLEKGNEEAKLVRLEEQFEELSMNEGESIDSYSDRVTEVVEQLRLLKIEKSDDEVVKKVLASLSGSSYSDALPLLGELIDMKTLDMNLKKLVEFFRSYDSFSEDNFRLMLKLNRLRYESSNKWCGVCNKDGHDEEECFYSNPKAGDMSGGVSLRGGSYIQRGEYVYQGGFCFRRNVKPAGTEADESQTTDEGEEMLVDYVLLAKSELSDFTYEEDQWMIYGHATIHMTPYEKLFTTLDRTHKAKVGLVDGTVVMAEGIGDVKVVMKGGKKKTIANVIFVPRGINRNVLSVPQMNSRGCSFKSGEHGECIVRDRNGVVFGDTTWDEKGLSIRLQVVEGGNLTS</sequence>
<dbReference type="PANTHER" id="PTHR35317:SF35">
    <property type="entry name" value="DUF4219 DOMAIN-CONTAINING PROTEIN"/>
    <property type="match status" value="1"/>
</dbReference>
<proteinExistence type="predicted"/>
<gene>
    <name evidence="3" type="primary">LOC104710393</name>
</gene>
<dbReference type="Proteomes" id="UP000694864">
    <property type="component" value="Chromosome 9"/>
</dbReference>
<dbReference type="RefSeq" id="XP_019085338.1">
    <property type="nucleotide sequence ID" value="XM_019229793.1"/>
</dbReference>
<reference evidence="3" key="2">
    <citation type="submission" date="2025-08" db="UniProtKB">
        <authorList>
            <consortium name="RefSeq"/>
        </authorList>
    </citation>
    <scope>IDENTIFICATION</scope>
    <source>
        <tissue evidence="3">Leaf</tissue>
    </source>
</reference>
<accession>A0ABM1QF00</accession>
<name>A0ABM1QF00_CAMSA</name>
<reference evidence="2" key="1">
    <citation type="journal article" date="2014" name="Nat. Commun.">
        <title>The emerging biofuel crop Camelina sativa retains a highly undifferentiated hexaploid genome structure.</title>
        <authorList>
            <person name="Kagale S."/>
            <person name="Koh C."/>
            <person name="Nixon J."/>
            <person name="Bollina V."/>
            <person name="Clarke W.E."/>
            <person name="Tuteja R."/>
            <person name="Spillane C."/>
            <person name="Robinson S.J."/>
            <person name="Links M.G."/>
            <person name="Clarke C."/>
            <person name="Higgins E.E."/>
            <person name="Huebert T."/>
            <person name="Sharpe A.G."/>
            <person name="Parkin I.A."/>
        </authorList>
    </citation>
    <scope>NUCLEOTIDE SEQUENCE [LARGE SCALE GENOMIC DNA]</scope>
    <source>
        <strain evidence="2">cv. DH55</strain>
    </source>
</reference>
<protein>
    <submittedName>
        <fullName evidence="3">Uncharacterized protein LOC104710393</fullName>
    </submittedName>
</protein>
<evidence type="ECO:0000313" key="2">
    <source>
        <dbReference type="Proteomes" id="UP000694864"/>
    </source>
</evidence>
<evidence type="ECO:0000313" key="3">
    <source>
        <dbReference type="RefSeq" id="XP_019085338.1"/>
    </source>
</evidence>
<evidence type="ECO:0000259" key="1">
    <source>
        <dbReference type="Pfam" id="PF22936"/>
    </source>
</evidence>
<dbReference type="PANTHER" id="PTHR35317">
    <property type="entry name" value="OS04G0629600 PROTEIN"/>
    <property type="match status" value="1"/>
</dbReference>
<dbReference type="Pfam" id="PF14223">
    <property type="entry name" value="Retrotran_gag_2"/>
    <property type="match status" value="1"/>
</dbReference>
<keyword evidence="2" id="KW-1185">Reference proteome</keyword>
<dbReference type="GeneID" id="104710393"/>
<dbReference type="InterPro" id="IPR054722">
    <property type="entry name" value="PolX-like_BBD"/>
</dbReference>
<dbReference type="Pfam" id="PF22936">
    <property type="entry name" value="Pol_BBD"/>
    <property type="match status" value="1"/>
</dbReference>
<organism evidence="2 3">
    <name type="scientific">Camelina sativa</name>
    <name type="common">False flax</name>
    <name type="synonym">Myagrum sativum</name>
    <dbReference type="NCBI Taxonomy" id="90675"/>
    <lineage>
        <taxon>Eukaryota</taxon>
        <taxon>Viridiplantae</taxon>
        <taxon>Streptophyta</taxon>
        <taxon>Embryophyta</taxon>
        <taxon>Tracheophyta</taxon>
        <taxon>Spermatophyta</taxon>
        <taxon>Magnoliopsida</taxon>
        <taxon>eudicotyledons</taxon>
        <taxon>Gunneridae</taxon>
        <taxon>Pentapetalae</taxon>
        <taxon>rosids</taxon>
        <taxon>malvids</taxon>
        <taxon>Brassicales</taxon>
        <taxon>Brassicaceae</taxon>
        <taxon>Camelineae</taxon>
        <taxon>Camelina</taxon>
    </lineage>
</organism>